<dbReference type="Pfam" id="PF01740">
    <property type="entry name" value="STAS"/>
    <property type="match status" value="1"/>
</dbReference>
<dbReference type="RefSeq" id="WP_377531541.1">
    <property type="nucleotide sequence ID" value="NZ_JBHTLD010000239.1"/>
</dbReference>
<keyword evidence="3" id="KW-1185">Reference proteome</keyword>
<proteinExistence type="predicted"/>
<gene>
    <name evidence="2" type="ORF">ACFQ2O_18775</name>
</gene>
<evidence type="ECO:0000313" key="2">
    <source>
        <dbReference type="EMBL" id="MFD1188265.1"/>
    </source>
</evidence>
<feature type="domain" description="STAS" evidence="1">
    <location>
        <begin position="1"/>
        <end position="114"/>
    </location>
</feature>
<dbReference type="EMBL" id="JBHTLD010000239">
    <property type="protein sequence ID" value="MFD1188265.1"/>
    <property type="molecule type" value="Genomic_DNA"/>
</dbReference>
<dbReference type="InterPro" id="IPR036513">
    <property type="entry name" value="STAS_dom_sf"/>
</dbReference>
<sequence length="114" mass="13144">METKYYFDNGSCYITIYGPMTNTTLVRIKDRVKDALKEEVREVWVNCEAMTDVDLSILGSLALYQHVLEERNVKLTLLHLNPQQQNILVKNQLDTILPVANETALPLAHDWNKI</sequence>
<evidence type="ECO:0000313" key="3">
    <source>
        <dbReference type="Proteomes" id="UP001597094"/>
    </source>
</evidence>
<dbReference type="Gene3D" id="3.30.750.24">
    <property type="entry name" value="STAS domain"/>
    <property type="match status" value="1"/>
</dbReference>
<accession>A0ABW3SUK6</accession>
<dbReference type="PROSITE" id="PS50801">
    <property type="entry name" value="STAS"/>
    <property type="match status" value="1"/>
</dbReference>
<protein>
    <submittedName>
        <fullName evidence="2">STAS domain-containing protein</fullName>
    </submittedName>
</protein>
<name>A0ABW3SUK6_9BACT</name>
<evidence type="ECO:0000259" key="1">
    <source>
        <dbReference type="PROSITE" id="PS50801"/>
    </source>
</evidence>
<dbReference type="SUPFAM" id="SSF52091">
    <property type="entry name" value="SpoIIaa-like"/>
    <property type="match status" value="1"/>
</dbReference>
<comment type="caution">
    <text evidence="2">The sequence shown here is derived from an EMBL/GenBank/DDBJ whole genome shotgun (WGS) entry which is preliminary data.</text>
</comment>
<dbReference type="InterPro" id="IPR002645">
    <property type="entry name" value="STAS_dom"/>
</dbReference>
<dbReference type="Proteomes" id="UP001597094">
    <property type="component" value="Unassembled WGS sequence"/>
</dbReference>
<reference evidence="3" key="1">
    <citation type="journal article" date="2019" name="Int. J. Syst. Evol. Microbiol.">
        <title>The Global Catalogue of Microorganisms (GCM) 10K type strain sequencing project: providing services to taxonomists for standard genome sequencing and annotation.</title>
        <authorList>
            <consortium name="The Broad Institute Genomics Platform"/>
            <consortium name="The Broad Institute Genome Sequencing Center for Infectious Disease"/>
            <person name="Wu L."/>
            <person name="Ma J."/>
        </authorList>
    </citation>
    <scope>NUCLEOTIDE SEQUENCE [LARGE SCALE GENOMIC DNA]</scope>
    <source>
        <strain evidence="3">JCM 31319</strain>
    </source>
</reference>
<organism evidence="2 3">
    <name type="scientific">Pontibacter rugosus</name>
    <dbReference type="NCBI Taxonomy" id="1745966"/>
    <lineage>
        <taxon>Bacteria</taxon>
        <taxon>Pseudomonadati</taxon>
        <taxon>Bacteroidota</taxon>
        <taxon>Cytophagia</taxon>
        <taxon>Cytophagales</taxon>
        <taxon>Hymenobacteraceae</taxon>
        <taxon>Pontibacter</taxon>
    </lineage>
</organism>